<dbReference type="PANTHER" id="PTHR38042:SF1">
    <property type="entry name" value="UROPORPHYRINOGEN-III SYNTHASE, CHLOROPLASTIC"/>
    <property type="match status" value="1"/>
</dbReference>
<accession>A0AAP3XRD7</accession>
<organism evidence="11 12">
    <name type="scientific">Marinimicrococcus flavescens</name>
    <dbReference type="NCBI Taxonomy" id="3031815"/>
    <lineage>
        <taxon>Bacteria</taxon>
        <taxon>Pseudomonadati</taxon>
        <taxon>Pseudomonadota</taxon>
        <taxon>Alphaproteobacteria</taxon>
        <taxon>Geminicoccales</taxon>
        <taxon>Geminicoccaceae</taxon>
        <taxon>Marinimicrococcus</taxon>
    </lineage>
</organism>
<keyword evidence="4 9" id="KW-0456">Lyase</keyword>
<comment type="similarity">
    <text evidence="2 9">Belongs to the uroporphyrinogen-III synthase family.</text>
</comment>
<dbReference type="EMBL" id="JARGEQ010000091">
    <property type="protein sequence ID" value="MDF1586572.1"/>
    <property type="molecule type" value="Genomic_DNA"/>
</dbReference>
<dbReference type="PANTHER" id="PTHR38042">
    <property type="entry name" value="UROPORPHYRINOGEN-III SYNTHASE, CHLOROPLASTIC"/>
    <property type="match status" value="1"/>
</dbReference>
<dbReference type="GO" id="GO:0004852">
    <property type="term" value="F:uroporphyrinogen-III synthase activity"/>
    <property type="evidence" value="ECO:0007669"/>
    <property type="project" value="UniProtKB-UniRule"/>
</dbReference>
<evidence type="ECO:0000256" key="1">
    <source>
        <dbReference type="ARBA" id="ARBA00004772"/>
    </source>
</evidence>
<keyword evidence="5 9" id="KW-0627">Porphyrin biosynthesis</keyword>
<dbReference type="GO" id="GO:0006782">
    <property type="term" value="P:protoporphyrinogen IX biosynthetic process"/>
    <property type="evidence" value="ECO:0007669"/>
    <property type="project" value="UniProtKB-UniRule"/>
</dbReference>
<evidence type="ECO:0000256" key="9">
    <source>
        <dbReference type="RuleBase" id="RU366031"/>
    </source>
</evidence>
<dbReference type="Pfam" id="PF02602">
    <property type="entry name" value="HEM4"/>
    <property type="match status" value="1"/>
</dbReference>
<evidence type="ECO:0000256" key="3">
    <source>
        <dbReference type="ARBA" id="ARBA00013109"/>
    </source>
</evidence>
<name>A0AAP3XRD7_9PROT</name>
<dbReference type="InterPro" id="IPR036108">
    <property type="entry name" value="4pyrrol_syn_uPrphyn_synt_sf"/>
</dbReference>
<comment type="function">
    <text evidence="6 9">Catalyzes cyclization of the linear tetrapyrrole, hydroxymethylbilane, to the macrocyclic uroporphyrinogen III.</text>
</comment>
<dbReference type="RefSeq" id="WP_327788987.1">
    <property type="nucleotide sequence ID" value="NZ_JARGEQ010000091.1"/>
</dbReference>
<dbReference type="InterPro" id="IPR039793">
    <property type="entry name" value="UROS/Hem4"/>
</dbReference>
<dbReference type="EC" id="4.2.1.75" evidence="3 9"/>
<dbReference type="Proteomes" id="UP001301140">
    <property type="component" value="Unassembled WGS sequence"/>
</dbReference>
<sequence>MLVLVTRPRSQSLVTARALHAMGHRVIIDPMLLIRSVPHEPLASEGVAAILLTSRHGATGLDERFRHLPIFAVGRATAAAARSRGFADVRTGPGDGAALARLVSEQLAPGDGTILHVCGEETRPELAQALREAGYSYQRSVVYRADAAGTLSSRTVGALREGTLGAALFFSPRTAGTFRDLLEQASLDRAVSPVTAVCLSETIADELRGLGWRDIRIAVERDQAAVLACLEAAAEEC</sequence>
<feature type="domain" description="Tetrapyrrole biosynthesis uroporphyrinogen III synthase" evidence="10">
    <location>
        <begin position="15"/>
        <end position="226"/>
    </location>
</feature>
<dbReference type="CDD" id="cd06578">
    <property type="entry name" value="HemD"/>
    <property type="match status" value="1"/>
</dbReference>
<evidence type="ECO:0000256" key="8">
    <source>
        <dbReference type="ARBA" id="ARBA00048617"/>
    </source>
</evidence>
<dbReference type="GO" id="GO:0006780">
    <property type="term" value="P:uroporphyrinogen III biosynthetic process"/>
    <property type="evidence" value="ECO:0007669"/>
    <property type="project" value="UniProtKB-UniRule"/>
</dbReference>
<dbReference type="AlphaFoldDB" id="A0AAP3XRD7"/>
<evidence type="ECO:0000313" key="12">
    <source>
        <dbReference type="Proteomes" id="UP001301140"/>
    </source>
</evidence>
<dbReference type="Gene3D" id="3.40.50.10090">
    <property type="match status" value="2"/>
</dbReference>
<evidence type="ECO:0000313" key="11">
    <source>
        <dbReference type="EMBL" id="MDF1586572.1"/>
    </source>
</evidence>
<proteinExistence type="inferred from homology"/>
<keyword evidence="12" id="KW-1185">Reference proteome</keyword>
<dbReference type="InterPro" id="IPR003754">
    <property type="entry name" value="4pyrrol_synth_uPrphyn_synth"/>
</dbReference>
<evidence type="ECO:0000256" key="7">
    <source>
        <dbReference type="ARBA" id="ARBA00040167"/>
    </source>
</evidence>
<protein>
    <recommendedName>
        <fullName evidence="7 9">Uroporphyrinogen-III synthase</fullName>
        <ecNumber evidence="3 9">4.2.1.75</ecNumber>
    </recommendedName>
</protein>
<comment type="pathway">
    <text evidence="1 9">Porphyrin-containing compound metabolism; protoporphyrin-IX biosynthesis; coproporphyrinogen-III from 5-aminolevulinate: step 3/4.</text>
</comment>
<evidence type="ECO:0000259" key="10">
    <source>
        <dbReference type="Pfam" id="PF02602"/>
    </source>
</evidence>
<gene>
    <name evidence="11" type="ORF">PZ740_09265</name>
</gene>
<comment type="caution">
    <text evidence="11">The sequence shown here is derived from an EMBL/GenBank/DDBJ whole genome shotgun (WGS) entry which is preliminary data.</text>
</comment>
<reference evidence="11 12" key="1">
    <citation type="submission" date="2023-03" db="EMBL/GenBank/DDBJ databases">
        <title>YIM 152171 draft genome.</title>
        <authorList>
            <person name="Yang Z."/>
        </authorList>
    </citation>
    <scope>NUCLEOTIDE SEQUENCE [LARGE SCALE GENOMIC DNA]</scope>
    <source>
        <strain evidence="11 12">YIM 152171</strain>
    </source>
</reference>
<evidence type="ECO:0000256" key="2">
    <source>
        <dbReference type="ARBA" id="ARBA00008133"/>
    </source>
</evidence>
<dbReference type="SUPFAM" id="SSF69618">
    <property type="entry name" value="HemD-like"/>
    <property type="match status" value="1"/>
</dbReference>
<evidence type="ECO:0000256" key="5">
    <source>
        <dbReference type="ARBA" id="ARBA00023244"/>
    </source>
</evidence>
<evidence type="ECO:0000256" key="6">
    <source>
        <dbReference type="ARBA" id="ARBA00037589"/>
    </source>
</evidence>
<comment type="catalytic activity">
    <reaction evidence="8 9">
        <text>hydroxymethylbilane = uroporphyrinogen III + H2O</text>
        <dbReference type="Rhea" id="RHEA:18965"/>
        <dbReference type="ChEBI" id="CHEBI:15377"/>
        <dbReference type="ChEBI" id="CHEBI:57308"/>
        <dbReference type="ChEBI" id="CHEBI:57845"/>
        <dbReference type="EC" id="4.2.1.75"/>
    </reaction>
</comment>
<evidence type="ECO:0000256" key="4">
    <source>
        <dbReference type="ARBA" id="ARBA00023239"/>
    </source>
</evidence>